<gene>
    <name evidence="1" type="ORF">NP493_360g02031</name>
</gene>
<sequence length="121" mass="13304">MFSVERNEVWCNGDVVDTTEDFSGFDGGDGASLEFFILIDETGTCHQASIRRSRPDPSASASHQRLSHNLFVDGYMIIEHGIESRQGGAVGPPPYTTPEPPSYEFAVSDMAPLNHENKKTK</sequence>
<evidence type="ECO:0000313" key="2">
    <source>
        <dbReference type="Proteomes" id="UP001209878"/>
    </source>
</evidence>
<dbReference type="Gene3D" id="2.40.128.180">
    <property type="match status" value="1"/>
</dbReference>
<reference evidence="1" key="1">
    <citation type="journal article" date="2023" name="Mol. Biol. Evol.">
        <title>Third-Generation Sequencing Reveals the Adaptive Role of the Epigenome in Three Deep-Sea Polychaetes.</title>
        <authorList>
            <person name="Perez M."/>
            <person name="Aroh O."/>
            <person name="Sun Y."/>
            <person name="Lan Y."/>
            <person name="Juniper S.K."/>
            <person name="Young C.R."/>
            <person name="Angers B."/>
            <person name="Qian P.Y."/>
        </authorList>
    </citation>
    <scope>NUCLEOTIDE SEQUENCE</scope>
    <source>
        <strain evidence="1">R07B-5</strain>
    </source>
</reference>
<dbReference type="EMBL" id="JAODUO010000359">
    <property type="protein sequence ID" value="KAK2182306.1"/>
    <property type="molecule type" value="Genomic_DNA"/>
</dbReference>
<proteinExistence type="predicted"/>
<accession>A0AAD9NVE8</accession>
<organism evidence="1 2">
    <name type="scientific">Ridgeia piscesae</name>
    <name type="common">Tubeworm</name>
    <dbReference type="NCBI Taxonomy" id="27915"/>
    <lineage>
        <taxon>Eukaryota</taxon>
        <taxon>Metazoa</taxon>
        <taxon>Spiralia</taxon>
        <taxon>Lophotrochozoa</taxon>
        <taxon>Annelida</taxon>
        <taxon>Polychaeta</taxon>
        <taxon>Sedentaria</taxon>
        <taxon>Canalipalpata</taxon>
        <taxon>Sabellida</taxon>
        <taxon>Siboglinidae</taxon>
        <taxon>Ridgeia</taxon>
    </lineage>
</organism>
<evidence type="ECO:0000313" key="1">
    <source>
        <dbReference type="EMBL" id="KAK2182306.1"/>
    </source>
</evidence>
<keyword evidence="2" id="KW-1185">Reference proteome</keyword>
<dbReference type="AlphaFoldDB" id="A0AAD9NVE8"/>
<comment type="caution">
    <text evidence="1">The sequence shown here is derived from an EMBL/GenBank/DDBJ whole genome shotgun (WGS) entry which is preliminary data.</text>
</comment>
<protein>
    <submittedName>
        <fullName evidence="1">Uncharacterized protein</fullName>
    </submittedName>
</protein>
<name>A0AAD9NVE8_RIDPI</name>
<dbReference type="Proteomes" id="UP001209878">
    <property type="component" value="Unassembled WGS sequence"/>
</dbReference>
<dbReference type="InterPro" id="IPR038513">
    <property type="entry name" value="FAIM1_dom_sf"/>
</dbReference>